<keyword evidence="3" id="KW-1185">Reference proteome</keyword>
<dbReference type="EMBL" id="ANOG01000563">
    <property type="protein sequence ID" value="EMI19144.1"/>
    <property type="molecule type" value="Genomic_DNA"/>
</dbReference>
<organism evidence="2 3">
    <name type="scientific">Rhodopirellula maiorica SM1</name>
    <dbReference type="NCBI Taxonomy" id="1265738"/>
    <lineage>
        <taxon>Bacteria</taxon>
        <taxon>Pseudomonadati</taxon>
        <taxon>Planctomycetota</taxon>
        <taxon>Planctomycetia</taxon>
        <taxon>Pirellulales</taxon>
        <taxon>Pirellulaceae</taxon>
        <taxon>Novipirellula</taxon>
    </lineage>
</organism>
<proteinExistence type="predicted"/>
<reference evidence="2 3" key="1">
    <citation type="journal article" date="2013" name="Mar. Genomics">
        <title>Expression of sulfatases in Rhodopirellula baltica and the diversity of sulfatases in the genus Rhodopirellula.</title>
        <authorList>
            <person name="Wegner C.E."/>
            <person name="Richter-Heitmann T."/>
            <person name="Klindworth A."/>
            <person name="Klockow C."/>
            <person name="Richter M."/>
            <person name="Achstetter T."/>
            <person name="Glockner F.O."/>
            <person name="Harder J."/>
        </authorList>
    </citation>
    <scope>NUCLEOTIDE SEQUENCE [LARGE SCALE GENOMIC DNA]</scope>
    <source>
        <strain evidence="2 3">SM1</strain>
    </source>
</reference>
<sequence>METEGSINLNQPESLAGNISGSIDSGGVDLSHVGERFEVAEMTGNVRLAASINLDLQKLASVTGHAGEVVVHASGVTAHGVTMDDAEFRLAVADGTLAVHTSDVIVRDQPGRPLIHALASATVPLAPDAKIESRSTVLVTPSDSVFTLLGMPATKLDGHLFTEIDASCRVQDAAQPAAWSVIGNVRGRDMIVAGESIDDVDIHPTVRDGQISLPQFAIRWRDNVCELSANGSVGESISLSGEIQSNTVRVDDLAEIVSQFSGSRLRASGDSSIRGHFDFSSSPLQFVAGGDATLQNARYAGKWLGAANVQWNADPSSIVLTSASNDLLGGQYQLTATARDLDWTKTIVEGHFQNIKASRLVACSGLSLPASGTLQGGLRVTSIANLESLSGHAWLQSKNLSLNRLPLDIRQAEIKVDAGAVSVHSDGVLAAGRYGADGNAELAQLVRFFESETPRAIEQIPVTFEAKLSELAVHRVIAALDMPRETRRLRATISGDCVRTPAMFDGSRFCSLNGSLENVRWDRSLVSDRVAVNMAVHPSRVELESLRGHFADGRLSGKANIDFSGTPVGRFDFSANRINLRRATAPFVSADMSGTANVQVSGRIGPVISGRADVSVDHAVMSGLVVREARFPVDWSYSQASQIARWQCRAGVVGVGGGRVHIASEGNFDRSLSMATSMRIEHVDTSKLLQGSSAGAGVIDGKVTLGAKRARDAKNFVGHFDLEMSNINAMELPVMDELSSLVRLAPSRPGNGQDGGYVYGRIAGGLVQVEELAISQSTVQVLMSGTATLDGRLDFDVTASTESDGPADQLLEMADSPIMMATAAPIAMVAKANELLKDRVVHVHVGGTSARPTLRLQPGKQLSQDAVRFFLSSSLGSNVAQAVGPQNRPSRR</sequence>
<accession>M5RYZ0</accession>
<feature type="region of interest" description="Disordered" evidence="1">
    <location>
        <begin position="1"/>
        <end position="20"/>
    </location>
</feature>
<comment type="caution">
    <text evidence="2">The sequence shown here is derived from an EMBL/GenBank/DDBJ whole genome shotgun (WGS) entry which is preliminary data.</text>
</comment>
<protein>
    <recommendedName>
        <fullName evidence="4">AsmA-like C-terminal domain-containing protein</fullName>
    </recommendedName>
</protein>
<gene>
    <name evidence="2" type="ORF">RMSM_03931</name>
</gene>
<dbReference type="Proteomes" id="UP000011991">
    <property type="component" value="Unassembled WGS sequence"/>
</dbReference>
<dbReference type="AlphaFoldDB" id="M5RYZ0"/>
<evidence type="ECO:0000313" key="2">
    <source>
        <dbReference type="EMBL" id="EMI19144.1"/>
    </source>
</evidence>
<name>M5RYZ0_9BACT</name>
<evidence type="ECO:0000256" key="1">
    <source>
        <dbReference type="SAM" id="MobiDB-lite"/>
    </source>
</evidence>
<evidence type="ECO:0008006" key="4">
    <source>
        <dbReference type="Google" id="ProtNLM"/>
    </source>
</evidence>
<evidence type="ECO:0000313" key="3">
    <source>
        <dbReference type="Proteomes" id="UP000011991"/>
    </source>
</evidence>
<dbReference type="OrthoDB" id="227904at2"/>
<dbReference type="PATRIC" id="fig|1265738.3.peg.3932"/>